<dbReference type="CDD" id="cd00279">
    <property type="entry name" value="YlxR"/>
    <property type="match status" value="1"/>
</dbReference>
<keyword evidence="2" id="KW-0238">DNA-binding</keyword>
<dbReference type="Gene3D" id="3.30.1230.10">
    <property type="entry name" value="YlxR-like"/>
    <property type="match status" value="1"/>
</dbReference>
<evidence type="ECO:0000259" key="1">
    <source>
        <dbReference type="Pfam" id="PF04296"/>
    </source>
</evidence>
<dbReference type="InterPro" id="IPR029064">
    <property type="entry name" value="Ribosomal_eL30-like_sf"/>
</dbReference>
<dbReference type="InterPro" id="IPR037465">
    <property type="entry name" value="YlxR"/>
</dbReference>
<name>A0A918PVF3_9CAUL</name>
<dbReference type="SUPFAM" id="SSF64376">
    <property type="entry name" value="YlxR-like"/>
    <property type="match status" value="1"/>
</dbReference>
<evidence type="ECO:0000313" key="3">
    <source>
        <dbReference type="Proteomes" id="UP000662572"/>
    </source>
</evidence>
<dbReference type="SUPFAM" id="SSF55315">
    <property type="entry name" value="L30e-like"/>
    <property type="match status" value="1"/>
</dbReference>
<dbReference type="Gene3D" id="3.30.1330.30">
    <property type="match status" value="1"/>
</dbReference>
<accession>A0A918PVF3</accession>
<proteinExistence type="predicted"/>
<dbReference type="EMBL" id="BMZB01000001">
    <property type="protein sequence ID" value="GGZ23511.1"/>
    <property type="molecule type" value="Genomic_DNA"/>
</dbReference>
<dbReference type="Pfam" id="PF04296">
    <property type="entry name" value="YlxR"/>
    <property type="match status" value="1"/>
</dbReference>
<reference evidence="2" key="1">
    <citation type="journal article" date="2014" name="Int. J. Syst. Evol. Microbiol.">
        <title>Complete genome sequence of Corynebacterium casei LMG S-19264T (=DSM 44701T), isolated from a smear-ripened cheese.</title>
        <authorList>
            <consortium name="US DOE Joint Genome Institute (JGI-PGF)"/>
            <person name="Walter F."/>
            <person name="Albersmeier A."/>
            <person name="Kalinowski J."/>
            <person name="Ruckert C."/>
        </authorList>
    </citation>
    <scope>NUCLEOTIDE SEQUENCE</scope>
    <source>
        <strain evidence="2">KCTC 32296</strain>
    </source>
</reference>
<dbReference type="PANTHER" id="PTHR34215:SF1">
    <property type="entry name" value="YLXR DOMAIN-CONTAINING PROTEIN"/>
    <property type="match status" value="1"/>
</dbReference>
<dbReference type="InterPro" id="IPR007393">
    <property type="entry name" value="YlxR_dom"/>
</dbReference>
<comment type="caution">
    <text evidence="2">The sequence shown here is derived from an EMBL/GenBank/DDBJ whole genome shotgun (WGS) entry which is preliminary data.</text>
</comment>
<reference evidence="2" key="2">
    <citation type="submission" date="2020-09" db="EMBL/GenBank/DDBJ databases">
        <authorList>
            <person name="Sun Q."/>
            <person name="Kim S."/>
        </authorList>
    </citation>
    <scope>NUCLEOTIDE SEQUENCE</scope>
    <source>
        <strain evidence="2">KCTC 32296</strain>
    </source>
</reference>
<keyword evidence="3" id="KW-1185">Reference proteome</keyword>
<dbReference type="GO" id="GO:0003677">
    <property type="term" value="F:DNA binding"/>
    <property type="evidence" value="ECO:0007669"/>
    <property type="project" value="UniProtKB-KW"/>
</dbReference>
<feature type="domain" description="YlxR" evidence="1">
    <location>
        <begin position="48"/>
        <end position="116"/>
    </location>
</feature>
<evidence type="ECO:0000313" key="2">
    <source>
        <dbReference type="EMBL" id="GGZ23511.1"/>
    </source>
</evidence>
<organism evidence="2 3">
    <name type="scientific">Asticcacaulis endophyticus</name>
    <dbReference type="NCBI Taxonomy" id="1395890"/>
    <lineage>
        <taxon>Bacteria</taxon>
        <taxon>Pseudomonadati</taxon>
        <taxon>Pseudomonadota</taxon>
        <taxon>Alphaproteobacteria</taxon>
        <taxon>Caulobacterales</taxon>
        <taxon>Caulobacteraceae</taxon>
        <taxon>Asticcacaulis</taxon>
    </lineage>
</organism>
<dbReference type="InterPro" id="IPR035931">
    <property type="entry name" value="YlxR-like_sf"/>
</dbReference>
<dbReference type="PANTHER" id="PTHR34215">
    <property type="entry name" value="BLL0784 PROTEIN"/>
    <property type="match status" value="1"/>
</dbReference>
<dbReference type="NCBIfam" id="NF006622">
    <property type="entry name" value="PRK09190.1"/>
    <property type="match status" value="1"/>
</dbReference>
<protein>
    <submittedName>
        <fullName evidence="2">DNA-binding protein</fullName>
    </submittedName>
</protein>
<dbReference type="Proteomes" id="UP000662572">
    <property type="component" value="Unassembled WGS sequence"/>
</dbReference>
<sequence>MMSPNPNNDPVVTPHNDLNLSSASDFERIAEDGVEILCEPAHVKGLKRRDIASGEASDVAGLIRFVIGPDGQVTPDLLQKLPGRGLWVKASRDSLDLAVKKNLFARAAKRQVKANADLSDTVCHLLRRRCLDLLGMARREGEIISGFEKVMAAIRSGKAAWIIEATDSADDGRSKILALARAVGSGASVSPKVCGLFSNDELSLALGLENAVHLALVNGKRIRRWKHEVTRLSGFVPLVPPGWNYTEGAQATAPD</sequence>
<dbReference type="AlphaFoldDB" id="A0A918PVF3"/>
<gene>
    <name evidence="2" type="ORF">GCM10011273_05670</name>
</gene>